<evidence type="ECO:0000313" key="3">
    <source>
        <dbReference type="EMBL" id="KIC94335.1"/>
    </source>
</evidence>
<reference evidence="3 4" key="1">
    <citation type="submission" date="2014-11" db="EMBL/GenBank/DDBJ databases">
        <title>Genome sequence of Flavihumibacter solisilvae 3-3.</title>
        <authorList>
            <person name="Zhou G."/>
            <person name="Li M."/>
            <person name="Wang G."/>
        </authorList>
    </citation>
    <scope>NUCLEOTIDE SEQUENCE [LARGE SCALE GENOMIC DNA]</scope>
    <source>
        <strain evidence="3 4">3-3</strain>
    </source>
</reference>
<keyword evidence="1" id="KW-0732">Signal</keyword>
<dbReference type="InterPro" id="IPR006626">
    <property type="entry name" value="PbH1"/>
</dbReference>
<dbReference type="InterPro" id="IPR039448">
    <property type="entry name" value="Beta_helix"/>
</dbReference>
<keyword evidence="4" id="KW-1185">Reference proteome</keyword>
<accession>A0A0C1IJG5</accession>
<dbReference type="InterPro" id="IPR036249">
    <property type="entry name" value="Thioredoxin-like_sf"/>
</dbReference>
<dbReference type="SUPFAM" id="SSF51126">
    <property type="entry name" value="Pectin lyase-like"/>
    <property type="match status" value="2"/>
</dbReference>
<feature type="signal peptide" evidence="1">
    <location>
        <begin position="1"/>
        <end position="24"/>
    </location>
</feature>
<dbReference type="SUPFAM" id="SSF52833">
    <property type="entry name" value="Thioredoxin-like"/>
    <property type="match status" value="1"/>
</dbReference>
<name>A0A0C1IJG5_9BACT</name>
<dbReference type="SMART" id="SM00710">
    <property type="entry name" value="PbH1"/>
    <property type="match status" value="5"/>
</dbReference>
<dbReference type="AlphaFoldDB" id="A0A0C1IJG5"/>
<dbReference type="Gene3D" id="2.160.20.10">
    <property type="entry name" value="Single-stranded right-handed beta-helix, Pectin lyase-like"/>
    <property type="match status" value="2"/>
</dbReference>
<protein>
    <recommendedName>
        <fullName evidence="2">Right handed beta helix domain-containing protein</fullName>
    </recommendedName>
</protein>
<evidence type="ECO:0000256" key="1">
    <source>
        <dbReference type="SAM" id="SignalP"/>
    </source>
</evidence>
<dbReference type="STRING" id="1349421.OI18_11965"/>
<dbReference type="Proteomes" id="UP000031408">
    <property type="component" value="Unassembled WGS sequence"/>
</dbReference>
<feature type="domain" description="Right handed beta helix" evidence="2">
    <location>
        <begin position="197"/>
        <end position="384"/>
    </location>
</feature>
<evidence type="ECO:0000259" key="2">
    <source>
        <dbReference type="Pfam" id="PF13229"/>
    </source>
</evidence>
<feature type="chain" id="PRO_5002133522" description="Right handed beta helix domain-containing protein" evidence="1">
    <location>
        <begin position="25"/>
        <end position="627"/>
    </location>
</feature>
<proteinExistence type="predicted"/>
<sequence>MKMYRFIKLIFLILVPGFSTFAYGADYFVDSKAGNDQNSGRQPAKAWKTLEQISKIQYSPGDRILLKRGSSFTGSLVLKGSGSIEKSIRILSYGDGKRPLINAAGIDFAIQMMNEQYWSIADIETTGGNMAGIFVGCTKDGQSLNGIHITNCYVHDIGDTTQIDWDYSTTTGGIVVVNGRLNEQGKPEYFNSLFNDVVIDNCIVRYNYRWTCLSISSGKLNGKRGNANYIRNCTAEYSAADGIRMNRVQNSFIEYCVMYRNGAWPKYPGRNLGGLGAWFFDAENCTIQYSEASHVQANTTDGGAFDIDYLQTNSTIQYCYGHDCAGYGVSVFGADATSPTVNSVVRYNVLSNNGRDTSFAYEGDFFIFTWGGGKLDGVQVYNNSSFWNPVRDTHAIRIDADFTGTRPNIFSRNVVHSKTSRLLYMKNDTMTCEDNRYVVKEGVVPEWKHRSQAFHSLQGFQQATGHEKSSLYNLGTNGSSGSEEHGFLMSASRLKPAGPAPSLSKIKFNGKLTLLCFADPGNPVSQSQVSFLKSMERQYAAYGLSVYYITTTGTKNYSEDQGIRPAAILSGSKKTIERYGVTAFPTTFLVSVEGQIIRKWENTSLVADLAMAVEEALGNNLPVKHFE</sequence>
<gene>
    <name evidence="3" type="ORF">OI18_11965</name>
</gene>
<dbReference type="Gene3D" id="3.40.30.10">
    <property type="entry name" value="Glutaredoxin"/>
    <property type="match status" value="1"/>
</dbReference>
<dbReference type="Pfam" id="PF13229">
    <property type="entry name" value="Beta_helix"/>
    <property type="match status" value="1"/>
</dbReference>
<evidence type="ECO:0000313" key="4">
    <source>
        <dbReference type="Proteomes" id="UP000031408"/>
    </source>
</evidence>
<comment type="caution">
    <text evidence="3">The sequence shown here is derived from an EMBL/GenBank/DDBJ whole genome shotgun (WGS) entry which is preliminary data.</text>
</comment>
<dbReference type="InterPro" id="IPR011050">
    <property type="entry name" value="Pectin_lyase_fold/virulence"/>
</dbReference>
<dbReference type="InterPro" id="IPR012334">
    <property type="entry name" value="Pectin_lyas_fold"/>
</dbReference>
<organism evidence="3 4">
    <name type="scientific">Flavihumibacter solisilvae</name>
    <dbReference type="NCBI Taxonomy" id="1349421"/>
    <lineage>
        <taxon>Bacteria</taxon>
        <taxon>Pseudomonadati</taxon>
        <taxon>Bacteroidota</taxon>
        <taxon>Chitinophagia</taxon>
        <taxon>Chitinophagales</taxon>
        <taxon>Chitinophagaceae</taxon>
        <taxon>Flavihumibacter</taxon>
    </lineage>
</organism>
<dbReference type="EMBL" id="JSVC01000013">
    <property type="protein sequence ID" value="KIC94335.1"/>
    <property type="molecule type" value="Genomic_DNA"/>
</dbReference>